<dbReference type="Gene3D" id="2.100.10.30">
    <property type="entry name" value="Jacalin-like lectin domain"/>
    <property type="match status" value="1"/>
</dbReference>
<name>A0A139AUN5_GONPJ</name>
<dbReference type="InterPro" id="IPR021917">
    <property type="entry name" value="Unchr_Zn-peptidase-like"/>
</dbReference>
<dbReference type="EMBL" id="KQ965735">
    <property type="protein sequence ID" value="KXS20456.1"/>
    <property type="molecule type" value="Genomic_DNA"/>
</dbReference>
<feature type="compositionally biased region" description="Low complexity" evidence="1">
    <location>
        <begin position="287"/>
        <end position="305"/>
    </location>
</feature>
<proteinExistence type="predicted"/>
<evidence type="ECO:0000313" key="2">
    <source>
        <dbReference type="EMBL" id="KXS20456.1"/>
    </source>
</evidence>
<dbReference type="InterPro" id="IPR053002">
    <property type="entry name" value="Metalloproteinase_M10B"/>
</dbReference>
<reference evidence="2 3" key="1">
    <citation type="journal article" date="2015" name="Genome Biol. Evol.">
        <title>Phylogenomic analyses indicate that early fungi evolved digesting cell walls of algal ancestors of land plants.</title>
        <authorList>
            <person name="Chang Y."/>
            <person name="Wang S."/>
            <person name="Sekimoto S."/>
            <person name="Aerts A.L."/>
            <person name="Choi C."/>
            <person name="Clum A."/>
            <person name="LaButti K.M."/>
            <person name="Lindquist E.A."/>
            <person name="Yee Ngan C."/>
            <person name="Ohm R.A."/>
            <person name="Salamov A.A."/>
            <person name="Grigoriev I.V."/>
            <person name="Spatafora J.W."/>
            <person name="Berbee M.L."/>
        </authorList>
    </citation>
    <scope>NUCLEOTIDE SEQUENCE [LARGE SCALE GENOMIC DNA]</scope>
    <source>
        <strain evidence="2 3">JEL478</strain>
    </source>
</reference>
<feature type="region of interest" description="Disordered" evidence="1">
    <location>
        <begin position="267"/>
        <end position="305"/>
    </location>
</feature>
<feature type="compositionally biased region" description="Low complexity" evidence="1">
    <location>
        <begin position="267"/>
        <end position="280"/>
    </location>
</feature>
<dbReference type="Pfam" id="PF12044">
    <property type="entry name" value="Metallopep"/>
    <property type="match status" value="1"/>
</dbReference>
<organism evidence="2 3">
    <name type="scientific">Gonapodya prolifera (strain JEL478)</name>
    <name type="common">Monoblepharis prolifera</name>
    <dbReference type="NCBI Taxonomy" id="1344416"/>
    <lineage>
        <taxon>Eukaryota</taxon>
        <taxon>Fungi</taxon>
        <taxon>Fungi incertae sedis</taxon>
        <taxon>Chytridiomycota</taxon>
        <taxon>Chytridiomycota incertae sedis</taxon>
        <taxon>Monoblepharidomycetes</taxon>
        <taxon>Monoblepharidales</taxon>
        <taxon>Gonapodyaceae</taxon>
        <taxon>Gonapodya</taxon>
    </lineage>
</organism>
<dbReference type="GO" id="GO:0005737">
    <property type="term" value="C:cytoplasm"/>
    <property type="evidence" value="ECO:0007669"/>
    <property type="project" value="TreeGrafter"/>
</dbReference>
<dbReference type="OrthoDB" id="74460at2759"/>
<evidence type="ECO:0000313" key="3">
    <source>
        <dbReference type="Proteomes" id="UP000070544"/>
    </source>
</evidence>
<dbReference type="Proteomes" id="UP000070544">
    <property type="component" value="Unassembled WGS sequence"/>
</dbReference>
<dbReference type="AlphaFoldDB" id="A0A139AUN5"/>
<dbReference type="SUPFAM" id="SSF51101">
    <property type="entry name" value="Mannose-binding lectins"/>
    <property type="match status" value="1"/>
</dbReference>
<dbReference type="PANTHER" id="PTHR21054">
    <property type="entry name" value="ZINC METALLOPROTEINASE-RELATED"/>
    <property type="match status" value="1"/>
</dbReference>
<accession>A0A139AUN5</accession>
<evidence type="ECO:0000256" key="1">
    <source>
        <dbReference type="SAM" id="MobiDB-lite"/>
    </source>
</evidence>
<protein>
    <recommendedName>
        <fullName evidence="4">Jacalin-type lectin domain-containing protein</fullName>
    </recommendedName>
</protein>
<dbReference type="InterPro" id="IPR036404">
    <property type="entry name" value="Jacalin-like_lectin_dom_sf"/>
</dbReference>
<sequence>MPVRFLNIVDRECVYQRLILLHGVIEPWLDADPGADANVGAANPLPIPLPTPHTISCVNASLPKTHEERAFKFPVVGGLFKALVWLVEGKNAIHFDFAPPHNSSQQPAKALLTLSMEIPRENPPLNLSILAASDSEMKFDLPHWCRQGERASRNGYVESERRHRFNAYLWQAFTAEAMYRAGYGRRTFRLDEENCRDPFQPPVHLLRSRYPLSTLRIPNLAQQRAEGMRNADGGDLPESLFDAAFQALDAAAEEHRREAGAVTVAPTTTHAPAPTSTIAPGRSGAGAPDTVRPAPAATPRRTFPTSDFPTSYHSCLLLDSMHVPPSTILGHTALGGGTGETRLGVFGSHLVHSYPSRVSEVAECAWDARPLGGTADDNGECKERWRAWGIGSGATLHEAGHGFGLGHSGEGIMARGYNDFARAFAPYARAVPRSEWPVTAAKEGGMKWARVDLVRFRGSECFALPTDTVRPPAFASAPVPSLYPLPEPYTFIAVCSSGLLLANYTHTSNEAYVCHDEFSFAPTPPTTAVLDFRLPLSAVSSQWNQGGQPRPDLTLELVGVGGGNVHVRDIAASYDRALVRPAAHGLPARFRSSPVGMGGGEEFVLTWGRERRADGTVVHRAVSELRAHGGLFLDGLEVVVEEWTDGGAGPPSVVVHRLASPVHAQPSVLVLGPGDGLGKFKCHAGAWLDGLACVTEAGREADWAGGRGGRAVEVGPPPGSKVVGVWGTKGEQGWVTSFGVVYERDE</sequence>
<gene>
    <name evidence="2" type="ORF">M427DRAFT_28176</name>
</gene>
<dbReference type="PANTHER" id="PTHR21054:SF2">
    <property type="entry name" value="MIP04191P"/>
    <property type="match status" value="1"/>
</dbReference>
<evidence type="ECO:0008006" key="4">
    <source>
        <dbReference type="Google" id="ProtNLM"/>
    </source>
</evidence>
<keyword evidence="3" id="KW-1185">Reference proteome</keyword>